<comment type="caution">
    <text evidence="2">The sequence shown here is derived from an EMBL/GenBank/DDBJ whole genome shotgun (WGS) entry which is preliminary data.</text>
</comment>
<dbReference type="STRING" id="1227496.C489_07480"/>
<feature type="transmembrane region" description="Helical" evidence="1">
    <location>
        <begin position="185"/>
        <end position="206"/>
    </location>
</feature>
<feature type="transmembrane region" description="Helical" evidence="1">
    <location>
        <begin position="99"/>
        <end position="118"/>
    </location>
</feature>
<feature type="transmembrane region" description="Helical" evidence="1">
    <location>
        <begin position="73"/>
        <end position="93"/>
    </location>
</feature>
<reference evidence="2 3" key="1">
    <citation type="journal article" date="2014" name="PLoS Genet.">
        <title>Phylogenetically driven sequencing of extremely halophilic archaea reveals strategies for static and dynamic osmo-response.</title>
        <authorList>
            <person name="Becker E.A."/>
            <person name="Seitzer P.M."/>
            <person name="Tritt A."/>
            <person name="Larsen D."/>
            <person name="Krusor M."/>
            <person name="Yao A.I."/>
            <person name="Wu D."/>
            <person name="Madern D."/>
            <person name="Eisen J.A."/>
            <person name="Darling A.E."/>
            <person name="Facciotti M.T."/>
        </authorList>
    </citation>
    <scope>NUCLEOTIDE SEQUENCE [LARGE SCALE GENOMIC DNA]</scope>
    <source>
        <strain evidence="2 3">JCM 10478</strain>
    </source>
</reference>
<evidence type="ECO:0000256" key="1">
    <source>
        <dbReference type="SAM" id="Phobius"/>
    </source>
</evidence>
<feature type="transmembrane region" description="Helical" evidence="1">
    <location>
        <begin position="153"/>
        <end position="178"/>
    </location>
</feature>
<feature type="transmembrane region" description="Helical" evidence="1">
    <location>
        <begin position="43"/>
        <end position="61"/>
    </location>
</feature>
<sequence length="388" mass="38957">MVAAAVALHPRLVAFAALVATVLGLSLLVLAAVLLAAPSGPDLLILAAAGALLAVVVLVLLAPRVTRRTGLGVPVPVPALLCASLIFAAMRTLLAPTGLAALFPLRAILLSLLFTAAVRAALLGLLLLGLRIVLLSVLFLLILRITLLSALSLHAALLSAAALLVSGFAAVLEVCLVYRVGFEPAALLAAALLPSGLASLSARLLAAPAVGLLPVLLCLLLAELLAAFAALPASLAALSPLFAFLLGPAALRVVALASARLPAALLSIGSRAGTAAPAAVAGRPLLTLRLPALALPPVGTLRADIVAVAATEHAVEPATVPALPAPIGLVALSLASVLRVAQALGSVLGLSSVAVVSVVHGCGCVDRRLWVRSSMLSRPVRRAGRWRS</sequence>
<organism evidence="2 3">
    <name type="scientific">Natrinema versiforme JCM 10478</name>
    <dbReference type="NCBI Taxonomy" id="1227496"/>
    <lineage>
        <taxon>Archaea</taxon>
        <taxon>Methanobacteriati</taxon>
        <taxon>Methanobacteriota</taxon>
        <taxon>Stenosarchaea group</taxon>
        <taxon>Halobacteria</taxon>
        <taxon>Halobacteriales</taxon>
        <taxon>Natrialbaceae</taxon>
        <taxon>Natrinema</taxon>
    </lineage>
</organism>
<dbReference type="Proteomes" id="UP000011632">
    <property type="component" value="Unassembled WGS sequence"/>
</dbReference>
<feature type="transmembrane region" description="Helical" evidence="1">
    <location>
        <begin position="238"/>
        <end position="259"/>
    </location>
</feature>
<dbReference type="EMBL" id="AOID01000022">
    <property type="protein sequence ID" value="ELY68525.1"/>
    <property type="molecule type" value="Genomic_DNA"/>
</dbReference>
<accession>L9Y3C6</accession>
<feature type="transmembrane region" description="Helical" evidence="1">
    <location>
        <begin position="12"/>
        <end position="37"/>
    </location>
</feature>
<keyword evidence="1" id="KW-1133">Transmembrane helix</keyword>
<name>L9Y3C6_9EURY</name>
<protein>
    <submittedName>
        <fullName evidence="2">Uncharacterized protein</fullName>
    </submittedName>
</protein>
<keyword evidence="1" id="KW-0812">Transmembrane</keyword>
<gene>
    <name evidence="2" type="ORF">C489_07480</name>
</gene>
<proteinExistence type="predicted"/>
<evidence type="ECO:0000313" key="3">
    <source>
        <dbReference type="Proteomes" id="UP000011632"/>
    </source>
</evidence>
<keyword evidence="3" id="KW-1185">Reference proteome</keyword>
<feature type="transmembrane region" description="Helical" evidence="1">
    <location>
        <begin position="125"/>
        <end position="147"/>
    </location>
</feature>
<evidence type="ECO:0000313" key="2">
    <source>
        <dbReference type="EMBL" id="ELY68525.1"/>
    </source>
</evidence>
<feature type="transmembrane region" description="Helical" evidence="1">
    <location>
        <begin position="212"/>
        <end position="231"/>
    </location>
</feature>
<dbReference type="AlphaFoldDB" id="L9Y3C6"/>
<keyword evidence="1" id="KW-0472">Membrane</keyword>